<proteinExistence type="predicted"/>
<dbReference type="PATRIC" id="fig|439375.7.peg.1595"/>
<sequence length="88" mass="9700">MKLNDKRVVFKRIAAVREILKNEISANARGGKYASGLASEGFAGGYLMALDDVEAALTHGLPSDHRGYWYRATEAMIRKGRTNGNEQD</sequence>
<evidence type="ECO:0000313" key="1">
    <source>
        <dbReference type="EMBL" id="ABS14237.1"/>
    </source>
</evidence>
<dbReference type="STRING" id="439375.Oant_1521"/>
<dbReference type="Proteomes" id="UP000002301">
    <property type="component" value="Chromosome 1"/>
</dbReference>
<dbReference type="RefSeq" id="WP_012091575.1">
    <property type="nucleotide sequence ID" value="NC_009667.1"/>
</dbReference>
<keyword evidence="2" id="KW-1185">Reference proteome</keyword>
<gene>
    <name evidence="1" type="ordered locus">Oant_1521</name>
</gene>
<evidence type="ECO:0000313" key="2">
    <source>
        <dbReference type="Proteomes" id="UP000002301"/>
    </source>
</evidence>
<dbReference type="EMBL" id="CP000758">
    <property type="protein sequence ID" value="ABS14237.1"/>
    <property type="molecule type" value="Genomic_DNA"/>
</dbReference>
<dbReference type="HOGENOM" id="CLU_2465985_0_0_5"/>
<reference evidence="1 2" key="1">
    <citation type="journal article" date="2011" name="J. Bacteriol.">
        <title>Genome of Ochrobactrum anthropi ATCC 49188 T, a versatile opportunistic pathogen and symbiont of several eukaryotic hosts.</title>
        <authorList>
            <person name="Chain P.S."/>
            <person name="Lang D.M."/>
            <person name="Comerci D.J."/>
            <person name="Malfatti S.A."/>
            <person name="Vergez L.M."/>
            <person name="Shin M."/>
            <person name="Ugalde R.A."/>
            <person name="Garcia E."/>
            <person name="Tolmasky M.E."/>
        </authorList>
    </citation>
    <scope>NUCLEOTIDE SEQUENCE [LARGE SCALE GENOMIC DNA]</scope>
    <source>
        <strain evidence="2">ATCC 49188 / DSM 6882 / CCUG 24695 / JCM 21032 / LMG 3331 / NBRC 15819 / NCTC 12168 / Alc 37</strain>
    </source>
</reference>
<name>A6WZ33_BRUA4</name>
<dbReference type="AlphaFoldDB" id="A6WZ33"/>
<accession>A6WZ33</accession>
<protein>
    <submittedName>
        <fullName evidence="1">Uncharacterized protein</fullName>
    </submittedName>
</protein>
<organism evidence="1 2">
    <name type="scientific">Brucella anthropi (strain ATCC 49188 / DSM 6882 / CCUG 24695 / JCM 21032 / LMG 3331 / NBRC 15819 / NCTC 12168 / Alc 37)</name>
    <name type="common">Ochrobactrum anthropi</name>
    <dbReference type="NCBI Taxonomy" id="439375"/>
    <lineage>
        <taxon>Bacteria</taxon>
        <taxon>Pseudomonadati</taxon>
        <taxon>Pseudomonadota</taxon>
        <taxon>Alphaproteobacteria</taxon>
        <taxon>Hyphomicrobiales</taxon>
        <taxon>Brucellaceae</taxon>
        <taxon>Brucella/Ochrobactrum group</taxon>
        <taxon>Brucella</taxon>
    </lineage>
</organism>
<dbReference type="KEGG" id="oan:Oant_1521"/>